<keyword evidence="3" id="KW-1185">Reference proteome</keyword>
<evidence type="ECO:0008006" key="4">
    <source>
        <dbReference type="Google" id="ProtNLM"/>
    </source>
</evidence>
<dbReference type="CDD" id="cd09272">
    <property type="entry name" value="RNase_HI_RT_Ty1"/>
    <property type="match status" value="1"/>
</dbReference>
<dbReference type="PANTHER" id="PTHR11439">
    <property type="entry name" value="GAG-POL-RELATED RETROTRANSPOSON"/>
    <property type="match status" value="1"/>
</dbReference>
<dbReference type="PANTHER" id="PTHR11439:SF450">
    <property type="entry name" value="REVERSE TRANSCRIPTASE TY1_COPIA-TYPE DOMAIN-CONTAINING PROTEIN"/>
    <property type="match status" value="1"/>
</dbReference>
<evidence type="ECO:0000313" key="2">
    <source>
        <dbReference type="EMBL" id="WVZ96931.1"/>
    </source>
</evidence>
<proteinExistence type="predicted"/>
<sequence length="252" mass="28557">MGAKYLSSNPVFHARTKHIEVDYHFVRERFPASHLPRPRPADPAPRSPAPFSRAPSPALPPPPPPHAHDARPSYRSVVGALQYLTLTRPNIAFPINKACQFLHAPTTVHWAAVKRILRYIKSCTNLGLKICKSSSMLVNGYSNADWAGCLDDKRSIGGFAIFLRIILFHGMPRNKRRYLGQALRLIKSPPAAKLWVDSMGAKYLSSNPVFHDRTKHIEVDYHFVRERVARKLLEIGLFLLVIKSWMASRRLL</sequence>
<organism evidence="2 3">
    <name type="scientific">Paspalum notatum var. saurae</name>
    <dbReference type="NCBI Taxonomy" id="547442"/>
    <lineage>
        <taxon>Eukaryota</taxon>
        <taxon>Viridiplantae</taxon>
        <taxon>Streptophyta</taxon>
        <taxon>Embryophyta</taxon>
        <taxon>Tracheophyta</taxon>
        <taxon>Spermatophyta</taxon>
        <taxon>Magnoliopsida</taxon>
        <taxon>Liliopsida</taxon>
        <taxon>Poales</taxon>
        <taxon>Poaceae</taxon>
        <taxon>PACMAD clade</taxon>
        <taxon>Panicoideae</taxon>
        <taxon>Andropogonodae</taxon>
        <taxon>Paspaleae</taxon>
        <taxon>Paspalinae</taxon>
        <taxon>Paspalum</taxon>
    </lineage>
</organism>
<accession>A0AAQ3URK5</accession>
<protein>
    <recommendedName>
        <fullName evidence="4">Retrovirus-related Pol polyprotein from transposon RE2</fullName>
    </recommendedName>
</protein>
<dbReference type="AlphaFoldDB" id="A0AAQ3URK5"/>
<dbReference type="EMBL" id="CP144754">
    <property type="protein sequence ID" value="WVZ96931.1"/>
    <property type="molecule type" value="Genomic_DNA"/>
</dbReference>
<name>A0AAQ3URK5_PASNO</name>
<feature type="non-terminal residue" evidence="2">
    <location>
        <position position="1"/>
    </location>
</feature>
<reference evidence="2 3" key="1">
    <citation type="submission" date="2024-02" db="EMBL/GenBank/DDBJ databases">
        <title>High-quality chromosome-scale genome assembly of Pensacola bahiagrass (Paspalum notatum Flugge var. saurae).</title>
        <authorList>
            <person name="Vega J.M."/>
            <person name="Podio M."/>
            <person name="Orjuela J."/>
            <person name="Siena L.A."/>
            <person name="Pessino S.C."/>
            <person name="Combes M.C."/>
            <person name="Mariac C."/>
            <person name="Albertini E."/>
            <person name="Pupilli F."/>
            <person name="Ortiz J.P.A."/>
            <person name="Leblanc O."/>
        </authorList>
    </citation>
    <scope>NUCLEOTIDE SEQUENCE [LARGE SCALE GENOMIC DNA]</scope>
    <source>
        <strain evidence="2">R1</strain>
        <tissue evidence="2">Leaf</tissue>
    </source>
</reference>
<evidence type="ECO:0000313" key="3">
    <source>
        <dbReference type="Proteomes" id="UP001341281"/>
    </source>
</evidence>
<feature type="region of interest" description="Disordered" evidence="1">
    <location>
        <begin position="34"/>
        <end position="71"/>
    </location>
</feature>
<gene>
    <name evidence="2" type="ORF">U9M48_042510</name>
</gene>
<dbReference type="Proteomes" id="UP001341281">
    <property type="component" value="Chromosome 10"/>
</dbReference>
<evidence type="ECO:0000256" key="1">
    <source>
        <dbReference type="SAM" id="MobiDB-lite"/>
    </source>
</evidence>